<protein>
    <submittedName>
        <fullName evidence="7">Precorrin-6Y C5,15-methyltransferase (Decarboxylating)</fullName>
    </submittedName>
</protein>
<dbReference type="UniPathway" id="UPA00148"/>
<dbReference type="Proteomes" id="UP000182983">
    <property type="component" value="Unassembled WGS sequence"/>
</dbReference>
<dbReference type="InterPro" id="IPR050714">
    <property type="entry name" value="Cobalamin_biosynth_MTase"/>
</dbReference>
<evidence type="ECO:0000313" key="8">
    <source>
        <dbReference type="Proteomes" id="UP000182983"/>
    </source>
</evidence>
<dbReference type="EMBL" id="FNWO01000003">
    <property type="protein sequence ID" value="SEH30528.1"/>
    <property type="molecule type" value="Genomic_DNA"/>
</dbReference>
<name>A0A1H6H8V0_MAGFU</name>
<gene>
    <name evidence="7" type="ORF">SAMN04244559_00923</name>
</gene>
<keyword evidence="8" id="KW-1185">Reference proteome</keyword>
<sequence length="402" mass="42067">MPAWLTIVGLGEDGPAGLGEAARGAIASATLLIGGQRHLDLVPQQPGQKRVDWPSPFDTAIDLVLSHRGQNVCVLASGDPMLYGIGASLARRIDPTEMRVLSAPSSPSLAAARLGWPLQDVTLVSVTGRPVELLHPHLVPGAKILVLSADGTSPATLAALLTRRGFGDSRFVVFEHLGGPRERRIETSAAAWGDQPAADLNLIAIECRAAPDATVWSRLAGLPDEAYATDGQLTKRDIRAVTLARLAPLPGELLWDVGGGSGSIGIEWMRTHPSCRAIAIESDPERQQTIAANAAALGVPGLSVVAGRAPAALTGLESPDAVFIGGGLTVEGVVETCWNALKPGGRLVANAVTVQTETALISWRDRFGGSLTRLSVAQAEPLGRFDTWRTALPVTIWVAVKG</sequence>
<dbReference type="InterPro" id="IPR035996">
    <property type="entry name" value="4pyrrol_Methylase_sf"/>
</dbReference>
<dbReference type="PANTHER" id="PTHR43182">
    <property type="entry name" value="COBALT-PRECORRIN-6B C(15)-METHYLTRANSFERASE (DECARBOXYLATING)"/>
    <property type="match status" value="1"/>
</dbReference>
<dbReference type="SUPFAM" id="SSF53335">
    <property type="entry name" value="S-adenosyl-L-methionine-dependent methyltransferases"/>
    <property type="match status" value="1"/>
</dbReference>
<evidence type="ECO:0000256" key="1">
    <source>
        <dbReference type="ARBA" id="ARBA00004953"/>
    </source>
</evidence>
<proteinExistence type="predicted"/>
<comment type="pathway">
    <text evidence="1">Cofactor biosynthesis; adenosylcobalamin biosynthesis.</text>
</comment>
<dbReference type="Pfam" id="PF00590">
    <property type="entry name" value="TP_methylase"/>
    <property type="match status" value="1"/>
</dbReference>
<keyword evidence="3 7" id="KW-0489">Methyltransferase</keyword>
<dbReference type="Gene3D" id="3.40.50.150">
    <property type="entry name" value="Vaccinia Virus protein VP39"/>
    <property type="match status" value="1"/>
</dbReference>
<dbReference type="GO" id="GO:0008276">
    <property type="term" value="F:protein methyltransferase activity"/>
    <property type="evidence" value="ECO:0007669"/>
    <property type="project" value="InterPro"/>
</dbReference>
<organism evidence="7 8">
    <name type="scientific">Magnetospirillum fulvum</name>
    <name type="common">Rhodospirillum fulvum</name>
    <dbReference type="NCBI Taxonomy" id="1082"/>
    <lineage>
        <taxon>Bacteria</taxon>
        <taxon>Pseudomonadati</taxon>
        <taxon>Pseudomonadota</taxon>
        <taxon>Alphaproteobacteria</taxon>
        <taxon>Rhodospirillales</taxon>
        <taxon>Rhodospirillaceae</taxon>
        <taxon>Magnetospirillum</taxon>
    </lineage>
</organism>
<dbReference type="InterPro" id="IPR006365">
    <property type="entry name" value="Cbl_synth_CobL"/>
</dbReference>
<dbReference type="InterPro" id="IPR029063">
    <property type="entry name" value="SAM-dependent_MTases_sf"/>
</dbReference>
<dbReference type="GO" id="GO:0009236">
    <property type="term" value="P:cobalamin biosynthetic process"/>
    <property type="evidence" value="ECO:0007669"/>
    <property type="project" value="UniProtKB-UniPathway"/>
</dbReference>
<evidence type="ECO:0000259" key="6">
    <source>
        <dbReference type="Pfam" id="PF00590"/>
    </source>
</evidence>
<dbReference type="OrthoDB" id="9787825at2"/>
<dbReference type="NCBIfam" id="TIGR02467">
    <property type="entry name" value="CbiE"/>
    <property type="match status" value="1"/>
</dbReference>
<feature type="domain" description="Tetrapyrrole methylase" evidence="6">
    <location>
        <begin position="5"/>
        <end position="189"/>
    </location>
</feature>
<dbReference type="Gene3D" id="3.40.1010.10">
    <property type="entry name" value="Cobalt-precorrin-4 Transmethylase, Domain 1"/>
    <property type="match status" value="1"/>
</dbReference>
<keyword evidence="5" id="KW-0949">S-adenosyl-L-methionine</keyword>
<evidence type="ECO:0000256" key="4">
    <source>
        <dbReference type="ARBA" id="ARBA00022679"/>
    </source>
</evidence>
<evidence type="ECO:0000256" key="5">
    <source>
        <dbReference type="ARBA" id="ARBA00022691"/>
    </source>
</evidence>
<dbReference type="GO" id="GO:0032259">
    <property type="term" value="P:methylation"/>
    <property type="evidence" value="ECO:0007669"/>
    <property type="project" value="UniProtKB-KW"/>
</dbReference>
<evidence type="ECO:0000256" key="2">
    <source>
        <dbReference type="ARBA" id="ARBA00022573"/>
    </source>
</evidence>
<evidence type="ECO:0000313" key="7">
    <source>
        <dbReference type="EMBL" id="SEH30528.1"/>
    </source>
</evidence>
<dbReference type="InterPro" id="IPR014008">
    <property type="entry name" value="Cbl_synth_MTase_CbiT"/>
</dbReference>
<keyword evidence="2" id="KW-0169">Cobalamin biosynthesis</keyword>
<keyword evidence="4 7" id="KW-0808">Transferase</keyword>
<dbReference type="CDD" id="cd11644">
    <property type="entry name" value="Precorrin-6Y-MT"/>
    <property type="match status" value="1"/>
</dbReference>
<dbReference type="PIRSF" id="PIRSF036428">
    <property type="entry name" value="CobL"/>
    <property type="match status" value="1"/>
</dbReference>
<dbReference type="InterPro" id="IPR014777">
    <property type="entry name" value="4pyrrole_Mease_sub1"/>
</dbReference>
<dbReference type="NCBIfam" id="TIGR02469">
    <property type="entry name" value="CbiT"/>
    <property type="match status" value="1"/>
</dbReference>
<dbReference type="PANTHER" id="PTHR43182:SF1">
    <property type="entry name" value="COBALT-PRECORRIN-7 C(5)-METHYLTRANSFERASE"/>
    <property type="match status" value="1"/>
</dbReference>
<dbReference type="InterPro" id="IPR000878">
    <property type="entry name" value="4pyrrol_Mease"/>
</dbReference>
<dbReference type="Gene3D" id="3.30.950.10">
    <property type="entry name" value="Methyltransferase, Cobalt-precorrin-4 Transmethylase, Domain 2"/>
    <property type="match status" value="1"/>
</dbReference>
<reference evidence="8" key="1">
    <citation type="submission" date="2016-10" db="EMBL/GenBank/DDBJ databases">
        <authorList>
            <person name="Varghese N."/>
            <person name="Submissions S."/>
        </authorList>
    </citation>
    <scope>NUCLEOTIDE SEQUENCE [LARGE SCALE GENOMIC DNA]</scope>
    <source>
        <strain evidence="8">DSM 13234</strain>
    </source>
</reference>
<dbReference type="CDD" id="cd02440">
    <property type="entry name" value="AdoMet_MTases"/>
    <property type="match status" value="1"/>
</dbReference>
<accession>A0A1H6H8V0</accession>
<evidence type="ECO:0000256" key="3">
    <source>
        <dbReference type="ARBA" id="ARBA00022603"/>
    </source>
</evidence>
<dbReference type="InterPro" id="IPR014776">
    <property type="entry name" value="4pyrrole_Mease_sub2"/>
</dbReference>
<dbReference type="RefSeq" id="WP_074766015.1">
    <property type="nucleotide sequence ID" value="NZ_FNWO01000003.1"/>
</dbReference>
<dbReference type="AlphaFoldDB" id="A0A1H6H8V0"/>
<dbReference type="SUPFAM" id="SSF53790">
    <property type="entry name" value="Tetrapyrrole methylase"/>
    <property type="match status" value="1"/>
</dbReference>
<dbReference type="InterPro" id="IPR012818">
    <property type="entry name" value="CbiE"/>
</dbReference>